<keyword evidence="1" id="KW-0812">Transmembrane</keyword>
<feature type="transmembrane region" description="Helical" evidence="1">
    <location>
        <begin position="76"/>
        <end position="96"/>
    </location>
</feature>
<keyword evidence="1" id="KW-1133">Transmembrane helix</keyword>
<accession>A0AAV4V7S2</accession>
<gene>
    <name evidence="2" type="ORF">CEXT_346851</name>
</gene>
<comment type="caution">
    <text evidence="2">The sequence shown here is derived from an EMBL/GenBank/DDBJ whole genome shotgun (WGS) entry which is preliminary data.</text>
</comment>
<evidence type="ECO:0000313" key="2">
    <source>
        <dbReference type="EMBL" id="GIY66146.1"/>
    </source>
</evidence>
<evidence type="ECO:0000256" key="1">
    <source>
        <dbReference type="SAM" id="Phobius"/>
    </source>
</evidence>
<reference evidence="2 3" key="1">
    <citation type="submission" date="2021-06" db="EMBL/GenBank/DDBJ databases">
        <title>Caerostris extrusa draft genome.</title>
        <authorList>
            <person name="Kono N."/>
            <person name="Arakawa K."/>
        </authorList>
    </citation>
    <scope>NUCLEOTIDE SEQUENCE [LARGE SCALE GENOMIC DNA]</scope>
</reference>
<keyword evidence="3" id="KW-1185">Reference proteome</keyword>
<dbReference type="EMBL" id="BPLR01014085">
    <property type="protein sequence ID" value="GIY66146.1"/>
    <property type="molecule type" value="Genomic_DNA"/>
</dbReference>
<name>A0AAV4V7S2_CAEEX</name>
<protein>
    <submittedName>
        <fullName evidence="2">Uncharacterized protein</fullName>
    </submittedName>
</protein>
<proteinExistence type="predicted"/>
<dbReference type="AlphaFoldDB" id="A0AAV4V7S2"/>
<evidence type="ECO:0000313" key="3">
    <source>
        <dbReference type="Proteomes" id="UP001054945"/>
    </source>
</evidence>
<organism evidence="2 3">
    <name type="scientific">Caerostris extrusa</name>
    <name type="common">Bark spider</name>
    <name type="synonym">Caerostris bankana</name>
    <dbReference type="NCBI Taxonomy" id="172846"/>
    <lineage>
        <taxon>Eukaryota</taxon>
        <taxon>Metazoa</taxon>
        <taxon>Ecdysozoa</taxon>
        <taxon>Arthropoda</taxon>
        <taxon>Chelicerata</taxon>
        <taxon>Arachnida</taxon>
        <taxon>Araneae</taxon>
        <taxon>Araneomorphae</taxon>
        <taxon>Entelegynae</taxon>
        <taxon>Araneoidea</taxon>
        <taxon>Araneidae</taxon>
        <taxon>Caerostris</taxon>
    </lineage>
</organism>
<sequence length="101" mass="11604">MGVNDTDARELKKSKKTMPFCSVQVFLPESFGRCRGREAVTKGLWPMTEGLMSNRWCEAWMSTHTLPVSPALRTKIVCVIYLLIYLFFRKIVWLVGTVAME</sequence>
<dbReference type="Proteomes" id="UP001054945">
    <property type="component" value="Unassembled WGS sequence"/>
</dbReference>
<keyword evidence="1" id="KW-0472">Membrane</keyword>